<evidence type="ECO:0000256" key="3">
    <source>
        <dbReference type="ARBA" id="ARBA00022679"/>
    </source>
</evidence>
<dbReference type="InterPro" id="IPR016039">
    <property type="entry name" value="Thiolase-like"/>
</dbReference>
<proteinExistence type="inferred from homology"/>
<evidence type="ECO:0000256" key="2">
    <source>
        <dbReference type="ARBA" id="ARBA00012307"/>
    </source>
</evidence>
<comment type="caution">
    <text evidence="7">The sequence shown here is derived from an EMBL/GenBank/DDBJ whole genome shotgun (WGS) entry which is preliminary data.</text>
</comment>
<dbReference type="Gene3D" id="3.40.47.10">
    <property type="match status" value="2"/>
</dbReference>
<keyword evidence="8" id="KW-1185">Reference proteome</keyword>
<keyword evidence="3" id="KW-0808">Transferase</keyword>
<dbReference type="Proteomes" id="UP001140206">
    <property type="component" value="Chromosome 3"/>
</dbReference>
<organism evidence="7 8">
    <name type="scientific">Rhynchospora pubera</name>
    <dbReference type="NCBI Taxonomy" id="906938"/>
    <lineage>
        <taxon>Eukaryota</taxon>
        <taxon>Viridiplantae</taxon>
        <taxon>Streptophyta</taxon>
        <taxon>Embryophyta</taxon>
        <taxon>Tracheophyta</taxon>
        <taxon>Spermatophyta</taxon>
        <taxon>Magnoliopsida</taxon>
        <taxon>Liliopsida</taxon>
        <taxon>Poales</taxon>
        <taxon>Cyperaceae</taxon>
        <taxon>Cyperoideae</taxon>
        <taxon>Rhynchosporeae</taxon>
        <taxon>Rhynchospora</taxon>
    </lineage>
</organism>
<dbReference type="GO" id="GO:0006633">
    <property type="term" value="P:fatty acid biosynthetic process"/>
    <property type="evidence" value="ECO:0007669"/>
    <property type="project" value="InterPro"/>
</dbReference>
<sequence length="324" mass="36439">MTKVITSSGIGEETYLPPALHLIPFSPTHEDTIQESHMLFFPTLDELFAKTKVLPQGIGLLVVNCSGFCPSPSLSSIVVNRYNMRPDVKSYNISGMGCGAGIIGIDISKHFLERRKAKSYALAVSIQILSTGWYDGKDSRKLLLNCLFRMGCSAVLLTNQGKTDTFQPKYRLVHLLRTQNAYDDQAYYSAILEEDDEGKTGFSMERYIGKAVADLVKSHLTLLAPIILPWEERFKYVIYRLLHKKYVPGTFHRYGNQSASSMLYQMAYLEAKGKMKKSDRVLQLGIGSGLKCNSLVLECVRDFEIDLKANPWGDCLHQYPACMH</sequence>
<dbReference type="PANTHER" id="PTHR31561">
    <property type="entry name" value="3-KETOACYL-COA SYNTHASE"/>
    <property type="match status" value="1"/>
</dbReference>
<comment type="similarity">
    <text evidence="1">Belongs to the thiolase-like superfamily. Chalcone/stilbene synthases family.</text>
</comment>
<reference evidence="7" key="1">
    <citation type="submission" date="2022-08" db="EMBL/GenBank/DDBJ databases">
        <authorList>
            <person name="Marques A."/>
        </authorList>
    </citation>
    <scope>NUCLEOTIDE SEQUENCE</scope>
    <source>
        <strain evidence="7">RhyPub2mFocal</strain>
        <tissue evidence="7">Leaves</tissue>
    </source>
</reference>
<dbReference type="InterPro" id="IPR013601">
    <property type="entry name" value="FAE1_typ3_polyketide_synth"/>
</dbReference>
<evidence type="ECO:0000313" key="8">
    <source>
        <dbReference type="Proteomes" id="UP001140206"/>
    </source>
</evidence>
<dbReference type="SUPFAM" id="SSF53901">
    <property type="entry name" value="Thiolase-like"/>
    <property type="match status" value="2"/>
</dbReference>
<gene>
    <name evidence="7" type="ORF">LUZ62_059039</name>
</gene>
<dbReference type="GO" id="GO:0009922">
    <property type="term" value="F:fatty acid elongase activity"/>
    <property type="evidence" value="ECO:0007669"/>
    <property type="project" value="UniProtKB-EC"/>
</dbReference>
<evidence type="ECO:0000256" key="1">
    <source>
        <dbReference type="ARBA" id="ARBA00005531"/>
    </source>
</evidence>
<dbReference type="InterPro" id="IPR013747">
    <property type="entry name" value="ACP_syn_III_C"/>
</dbReference>
<evidence type="ECO:0000256" key="4">
    <source>
        <dbReference type="ARBA" id="ARBA00023315"/>
    </source>
</evidence>
<accession>A0AAV8E8Y0</accession>
<dbReference type="Pfam" id="PF08392">
    <property type="entry name" value="FAE1_CUT1_RppA"/>
    <property type="match status" value="1"/>
</dbReference>
<evidence type="ECO:0000259" key="5">
    <source>
        <dbReference type="Pfam" id="PF08392"/>
    </source>
</evidence>
<dbReference type="GO" id="GO:0016020">
    <property type="term" value="C:membrane"/>
    <property type="evidence" value="ECO:0007669"/>
    <property type="project" value="InterPro"/>
</dbReference>
<dbReference type="EC" id="2.3.1.199" evidence="2"/>
<feature type="domain" description="Beta-ketoacyl-[acyl-carrier-protein] synthase III C-terminal" evidence="6">
    <location>
        <begin position="247"/>
        <end position="298"/>
    </location>
</feature>
<feature type="domain" description="FAE" evidence="5">
    <location>
        <begin position="1"/>
        <end position="245"/>
    </location>
</feature>
<dbReference type="Pfam" id="PF08541">
    <property type="entry name" value="ACP_syn_III_C"/>
    <property type="match status" value="1"/>
</dbReference>
<dbReference type="InterPro" id="IPR012392">
    <property type="entry name" value="3-ktacl-CoA_syn"/>
</dbReference>
<evidence type="ECO:0000313" key="7">
    <source>
        <dbReference type="EMBL" id="KAJ4774782.1"/>
    </source>
</evidence>
<evidence type="ECO:0000259" key="6">
    <source>
        <dbReference type="Pfam" id="PF08541"/>
    </source>
</evidence>
<protein>
    <recommendedName>
        <fullName evidence="2">very-long-chain 3-oxoacyl-CoA synthase</fullName>
        <ecNumber evidence="2">2.3.1.199</ecNumber>
    </recommendedName>
</protein>
<name>A0AAV8E8Y0_9POAL</name>
<dbReference type="AlphaFoldDB" id="A0AAV8E8Y0"/>
<keyword evidence="4" id="KW-0012">Acyltransferase</keyword>
<dbReference type="EMBL" id="JAMFTS010000003">
    <property type="protein sequence ID" value="KAJ4774782.1"/>
    <property type="molecule type" value="Genomic_DNA"/>
</dbReference>